<comment type="catalytic activity">
    <reaction evidence="9 10">
        <text>(2R)-3-phosphoglycerate + NAD(+) = 3-phosphooxypyruvate + NADH + H(+)</text>
        <dbReference type="Rhea" id="RHEA:12641"/>
        <dbReference type="ChEBI" id="CHEBI:15378"/>
        <dbReference type="ChEBI" id="CHEBI:18110"/>
        <dbReference type="ChEBI" id="CHEBI:57540"/>
        <dbReference type="ChEBI" id="CHEBI:57945"/>
        <dbReference type="ChEBI" id="CHEBI:58272"/>
        <dbReference type="EC" id="1.1.1.95"/>
    </reaction>
</comment>
<feature type="domain" description="D-3-phosphoglycerate dehydrogenase ASB" evidence="13">
    <location>
        <begin position="349"/>
        <end position="455"/>
    </location>
</feature>
<evidence type="ECO:0000256" key="9">
    <source>
        <dbReference type="ARBA" id="ARBA00048731"/>
    </source>
</evidence>
<dbReference type="Gene3D" id="3.40.50.720">
    <property type="entry name" value="NAD(P)-binding Rossmann-like Domain"/>
    <property type="match status" value="2"/>
</dbReference>
<evidence type="ECO:0000259" key="11">
    <source>
        <dbReference type="Pfam" id="PF00389"/>
    </source>
</evidence>
<feature type="domain" description="D-isomer specific 2-hydroxyacid dehydrogenase catalytic" evidence="11">
    <location>
        <begin position="22"/>
        <end position="338"/>
    </location>
</feature>
<dbReference type="PANTHER" id="PTHR42938:SF22">
    <property type="entry name" value="D-3-PHOSPHOGLYCERATE DEHYDROGENASE"/>
    <property type="match status" value="1"/>
</dbReference>
<dbReference type="Pfam" id="PF00389">
    <property type="entry name" value="2-Hacid_dh"/>
    <property type="match status" value="1"/>
</dbReference>
<keyword evidence="4" id="KW-0597">Phosphoprotein</keyword>
<dbReference type="SUPFAM" id="SSF51735">
    <property type="entry name" value="NAD(P)-binding Rossmann-fold domains"/>
    <property type="match status" value="1"/>
</dbReference>
<dbReference type="PANTHER" id="PTHR42938">
    <property type="entry name" value="FORMATE DEHYDROGENASE 1"/>
    <property type="match status" value="1"/>
</dbReference>
<evidence type="ECO:0000313" key="15">
    <source>
        <dbReference type="Proteomes" id="UP001304895"/>
    </source>
</evidence>
<organism evidence="14 15">
    <name type="scientific">Trichocladium antarcticum</name>
    <dbReference type="NCBI Taxonomy" id="1450529"/>
    <lineage>
        <taxon>Eukaryota</taxon>
        <taxon>Fungi</taxon>
        <taxon>Dikarya</taxon>
        <taxon>Ascomycota</taxon>
        <taxon>Pezizomycotina</taxon>
        <taxon>Sordariomycetes</taxon>
        <taxon>Sordariomycetidae</taxon>
        <taxon>Sordariales</taxon>
        <taxon>Chaetomiaceae</taxon>
        <taxon>Trichocladium</taxon>
    </lineage>
</organism>
<dbReference type="GO" id="GO:0004617">
    <property type="term" value="F:phosphoglycerate dehydrogenase activity"/>
    <property type="evidence" value="ECO:0007669"/>
    <property type="project" value="UniProtKB-EC"/>
</dbReference>
<dbReference type="EC" id="1.1.1.95" evidence="10"/>
<comment type="similarity">
    <text evidence="2 10">Belongs to the D-isomer specific 2-hydroxyacid dehydrogenase family.</text>
</comment>
<dbReference type="NCBIfam" id="TIGR01327">
    <property type="entry name" value="PGDH"/>
    <property type="match status" value="1"/>
</dbReference>
<keyword evidence="5" id="KW-0007">Acetylation</keyword>
<evidence type="ECO:0000313" key="14">
    <source>
        <dbReference type="EMBL" id="KAK4133631.1"/>
    </source>
</evidence>
<dbReference type="FunFam" id="3.30.1330.90:FF:000003">
    <property type="entry name" value="D-3-phosphoglycerate dehydrogenase"/>
    <property type="match status" value="1"/>
</dbReference>
<keyword evidence="6 10" id="KW-0560">Oxidoreductase</keyword>
<feature type="domain" description="D-isomer specific 2-hydroxyacid dehydrogenase NAD-binding" evidence="12">
    <location>
        <begin position="127"/>
        <end position="306"/>
    </location>
</feature>
<dbReference type="CDD" id="cd04902">
    <property type="entry name" value="ACT_3PGDH-xct"/>
    <property type="match status" value="1"/>
</dbReference>
<keyword evidence="8 10" id="KW-0718">Serine biosynthesis</keyword>
<gene>
    <name evidence="14" type="ORF">BT67DRAFT_38734</name>
</gene>
<dbReference type="AlphaFoldDB" id="A0AAN6UJ84"/>
<keyword evidence="15" id="KW-1185">Reference proteome</keyword>
<evidence type="ECO:0000256" key="6">
    <source>
        <dbReference type="ARBA" id="ARBA00023002"/>
    </source>
</evidence>
<dbReference type="InterPro" id="IPR045626">
    <property type="entry name" value="PGDH_ASB_dom"/>
</dbReference>
<evidence type="ECO:0000256" key="3">
    <source>
        <dbReference type="ARBA" id="ARBA00011881"/>
    </source>
</evidence>
<proteinExistence type="inferred from homology"/>
<accession>A0AAN6UJ84</accession>
<evidence type="ECO:0000259" key="13">
    <source>
        <dbReference type="Pfam" id="PF19304"/>
    </source>
</evidence>
<dbReference type="InterPro" id="IPR006236">
    <property type="entry name" value="PGDH"/>
</dbReference>
<dbReference type="CDD" id="cd12173">
    <property type="entry name" value="PGDH_4"/>
    <property type="match status" value="1"/>
</dbReference>
<dbReference type="InterPro" id="IPR036291">
    <property type="entry name" value="NAD(P)-bd_dom_sf"/>
</dbReference>
<dbReference type="Proteomes" id="UP001304895">
    <property type="component" value="Unassembled WGS sequence"/>
</dbReference>
<keyword evidence="10" id="KW-0028">Amino-acid biosynthesis</keyword>
<dbReference type="FunFam" id="3.40.50.720:FF:000021">
    <property type="entry name" value="D-3-phosphoglycerate dehydrogenase"/>
    <property type="match status" value="1"/>
</dbReference>
<dbReference type="SUPFAM" id="SSF143548">
    <property type="entry name" value="Serine metabolism enzymes domain"/>
    <property type="match status" value="1"/>
</dbReference>
<evidence type="ECO:0000256" key="4">
    <source>
        <dbReference type="ARBA" id="ARBA00022553"/>
    </source>
</evidence>
<evidence type="ECO:0000256" key="1">
    <source>
        <dbReference type="ARBA" id="ARBA00005216"/>
    </source>
</evidence>
<evidence type="ECO:0000256" key="2">
    <source>
        <dbReference type="ARBA" id="ARBA00005854"/>
    </source>
</evidence>
<reference evidence="14" key="2">
    <citation type="submission" date="2023-05" db="EMBL/GenBank/DDBJ databases">
        <authorList>
            <consortium name="Lawrence Berkeley National Laboratory"/>
            <person name="Steindorff A."/>
            <person name="Hensen N."/>
            <person name="Bonometti L."/>
            <person name="Westerberg I."/>
            <person name="Brannstrom I.O."/>
            <person name="Guillou S."/>
            <person name="Cros-Aarteil S."/>
            <person name="Calhoun S."/>
            <person name="Haridas S."/>
            <person name="Kuo A."/>
            <person name="Mondo S."/>
            <person name="Pangilinan J."/>
            <person name="Riley R."/>
            <person name="Labutti K."/>
            <person name="Andreopoulos B."/>
            <person name="Lipzen A."/>
            <person name="Chen C."/>
            <person name="Yanf M."/>
            <person name="Daum C."/>
            <person name="Ng V."/>
            <person name="Clum A."/>
            <person name="Ohm R."/>
            <person name="Martin F."/>
            <person name="Silar P."/>
            <person name="Natvig D."/>
            <person name="Lalanne C."/>
            <person name="Gautier V."/>
            <person name="Ament-Velasquez S.L."/>
            <person name="Kruys A."/>
            <person name="Hutchinson M.I."/>
            <person name="Powell A.J."/>
            <person name="Barry K."/>
            <person name="Miller A.N."/>
            <person name="Grigoriev I.V."/>
            <person name="Debuchy R."/>
            <person name="Gladieux P."/>
            <person name="Thoren M.H."/>
            <person name="Johannesson H."/>
        </authorList>
    </citation>
    <scope>NUCLEOTIDE SEQUENCE</scope>
    <source>
        <strain evidence="14">CBS 123565</strain>
    </source>
</reference>
<name>A0AAN6UJ84_9PEZI</name>
<dbReference type="SUPFAM" id="SSF55021">
    <property type="entry name" value="ACT-like"/>
    <property type="match status" value="1"/>
</dbReference>
<evidence type="ECO:0000259" key="12">
    <source>
        <dbReference type="Pfam" id="PF02826"/>
    </source>
</evidence>
<comment type="caution">
    <text evidence="14">The sequence shown here is derived from an EMBL/GenBank/DDBJ whole genome shotgun (WGS) entry which is preliminary data.</text>
</comment>
<dbReference type="InterPro" id="IPR006139">
    <property type="entry name" value="D-isomer_2_OHA_DH_cat_dom"/>
</dbReference>
<dbReference type="Gene3D" id="3.30.70.260">
    <property type="match status" value="1"/>
</dbReference>
<dbReference type="Gene3D" id="3.30.1330.90">
    <property type="entry name" value="D-3-phosphoglycerate dehydrogenase, domain 3"/>
    <property type="match status" value="1"/>
</dbReference>
<evidence type="ECO:0000256" key="10">
    <source>
        <dbReference type="RuleBase" id="RU363003"/>
    </source>
</evidence>
<dbReference type="GO" id="GO:0051287">
    <property type="term" value="F:NAD binding"/>
    <property type="evidence" value="ECO:0007669"/>
    <property type="project" value="UniProtKB-UniRule"/>
</dbReference>
<dbReference type="EMBL" id="MU853411">
    <property type="protein sequence ID" value="KAK4133631.1"/>
    <property type="molecule type" value="Genomic_DNA"/>
</dbReference>
<keyword evidence="7 10" id="KW-0520">NAD</keyword>
<comment type="pathway">
    <text evidence="1 10">Amino-acid biosynthesis; L-serine biosynthesis; L-serine from 3-phospho-D-glycerate: step 1/3.</text>
</comment>
<evidence type="ECO:0000256" key="5">
    <source>
        <dbReference type="ARBA" id="ARBA00022990"/>
    </source>
</evidence>
<sequence length="593" mass="61572">MAPSALDPPTPTPAFPPATYRILVPEHLSPEGLALLRANPTFAVDTPPGPLSEAELCALIPAYHALIVRSETRVTAAVLAAGAAKLRVVARAGVGVDNIDVAAATRGGIVVVNSPSGNLVAAAEHTVALLLATARHVGAADAGVKAGRWERARLVGVEVGRKTLGVVGFGKVGMKVARMAKGLGMRVVVVDPYASKEVAARAGVELRAALADVLAEVDFLTVHTPLLASTLGLLGEKELRRMKKTARVLNVARGGVYDEAALLKALDEGWIAGAGLDVFTSEPPVEGSVAARLAAHPKVVSTPHLGASTVEAQENVSMDVCAQVVEILKGGLPTAAVNAPIILPEEYRRLQPFVRLIERMGSLYTQHFASARGGMVGGRRFELVYHGELAGMSNTRPLFAALVKGLVSSISDLGGRDVNIVNATLIAKERGIAIDEKHVRDGGAVPTYASAVTLRSLSSGGDEAASQAGEQVIEGYVSGNDVFISKLDRFTANFQPQGTLLVLHNYDEPGKIGNVGMLLGRHGVNINSMHVASALYGGATPAAAAIVDGPIAANGRAAREALMILGVAGEVTEDVLRELEAAEGILDVSLVRL</sequence>
<comment type="subunit">
    <text evidence="3">Homotetramer.</text>
</comment>
<dbReference type="Pfam" id="PF19304">
    <property type="entry name" value="PGDH_inter"/>
    <property type="match status" value="1"/>
</dbReference>
<dbReference type="Pfam" id="PF02826">
    <property type="entry name" value="2-Hacid_dh_C"/>
    <property type="match status" value="1"/>
</dbReference>
<protein>
    <recommendedName>
        <fullName evidence="10">D-3-phosphoglycerate dehydrogenase</fullName>
        <ecNumber evidence="10">1.1.1.95</ecNumber>
    </recommendedName>
</protein>
<dbReference type="SUPFAM" id="SSF52283">
    <property type="entry name" value="Formate/glycerate dehydrogenase catalytic domain-like"/>
    <property type="match status" value="1"/>
</dbReference>
<dbReference type="InterPro" id="IPR029009">
    <property type="entry name" value="ASB_dom_sf"/>
</dbReference>
<reference evidence="14" key="1">
    <citation type="journal article" date="2023" name="Mol. Phylogenet. Evol.">
        <title>Genome-scale phylogeny and comparative genomics of the fungal order Sordariales.</title>
        <authorList>
            <person name="Hensen N."/>
            <person name="Bonometti L."/>
            <person name="Westerberg I."/>
            <person name="Brannstrom I.O."/>
            <person name="Guillou S."/>
            <person name="Cros-Aarteil S."/>
            <person name="Calhoun S."/>
            <person name="Haridas S."/>
            <person name="Kuo A."/>
            <person name="Mondo S."/>
            <person name="Pangilinan J."/>
            <person name="Riley R."/>
            <person name="LaButti K."/>
            <person name="Andreopoulos B."/>
            <person name="Lipzen A."/>
            <person name="Chen C."/>
            <person name="Yan M."/>
            <person name="Daum C."/>
            <person name="Ng V."/>
            <person name="Clum A."/>
            <person name="Steindorff A."/>
            <person name="Ohm R.A."/>
            <person name="Martin F."/>
            <person name="Silar P."/>
            <person name="Natvig D.O."/>
            <person name="Lalanne C."/>
            <person name="Gautier V."/>
            <person name="Ament-Velasquez S.L."/>
            <person name="Kruys A."/>
            <person name="Hutchinson M.I."/>
            <person name="Powell A.J."/>
            <person name="Barry K."/>
            <person name="Miller A.N."/>
            <person name="Grigoriev I.V."/>
            <person name="Debuchy R."/>
            <person name="Gladieux P."/>
            <person name="Hiltunen Thoren M."/>
            <person name="Johannesson H."/>
        </authorList>
    </citation>
    <scope>NUCLEOTIDE SEQUENCE</scope>
    <source>
        <strain evidence="14">CBS 123565</strain>
    </source>
</reference>
<evidence type="ECO:0000256" key="8">
    <source>
        <dbReference type="ARBA" id="ARBA00023299"/>
    </source>
</evidence>
<dbReference type="InterPro" id="IPR006140">
    <property type="entry name" value="D-isomer_DH_NAD-bd"/>
</dbReference>
<evidence type="ECO:0000256" key="7">
    <source>
        <dbReference type="ARBA" id="ARBA00023027"/>
    </source>
</evidence>
<dbReference type="InterPro" id="IPR045865">
    <property type="entry name" value="ACT-like_dom_sf"/>
</dbReference>
<dbReference type="GO" id="GO:0006564">
    <property type="term" value="P:L-serine biosynthetic process"/>
    <property type="evidence" value="ECO:0007669"/>
    <property type="project" value="UniProtKB-KW"/>
</dbReference>